<proteinExistence type="predicted"/>
<reference evidence="2 3" key="1">
    <citation type="submission" date="2016-06" db="EMBL/GenBank/DDBJ databases">
        <title>Evolution of pathogenesis and genome organization in the Tremellales.</title>
        <authorList>
            <person name="Cuomo C."/>
            <person name="Litvintseva A."/>
            <person name="Heitman J."/>
            <person name="Chen Y."/>
            <person name="Sun S."/>
            <person name="Springer D."/>
            <person name="Dromer F."/>
            <person name="Young S."/>
            <person name="Zeng Q."/>
            <person name="Chapman S."/>
            <person name="Gujja S."/>
            <person name="Saif S."/>
            <person name="Birren B."/>
        </authorList>
    </citation>
    <scope>NUCLEOTIDE SEQUENCE [LARGE SCALE GENOMIC DNA]</scope>
    <source>
        <strain evidence="2 3">CBS 7118</strain>
    </source>
</reference>
<evidence type="ECO:0000313" key="2">
    <source>
        <dbReference type="EMBL" id="ODN87080.1"/>
    </source>
</evidence>
<sequence length="152" mass="16310">MSVGEYQGSREDGVGLLVYLSVSLLGELVSVYDCDFPIITTDQLPLPATTPNSMRFPLLKAGWGRPQSLHGQAGQHPSANSQSRLAAEEGEDLAGGEEDEGCPLTARKRGRPKTSTANAWKRAAAALQERGDNIQAGGKRRYVCKALQQARS</sequence>
<protein>
    <submittedName>
        <fullName evidence="2">Uncharacterized protein</fullName>
    </submittedName>
</protein>
<feature type="compositionally biased region" description="Polar residues" evidence="1">
    <location>
        <begin position="75"/>
        <end position="84"/>
    </location>
</feature>
<dbReference type="RefSeq" id="XP_019028854.1">
    <property type="nucleotide sequence ID" value="XM_019179096.1"/>
</dbReference>
<feature type="compositionally biased region" description="Acidic residues" evidence="1">
    <location>
        <begin position="88"/>
        <end position="101"/>
    </location>
</feature>
<comment type="caution">
    <text evidence="2">The sequence shown here is derived from an EMBL/GenBank/DDBJ whole genome shotgun (WGS) entry which is preliminary data.</text>
</comment>
<gene>
    <name evidence="2" type="ORF">L198_07082</name>
</gene>
<dbReference type="EMBL" id="AWGH01000029">
    <property type="protein sequence ID" value="ODN87080.1"/>
    <property type="molecule type" value="Genomic_DNA"/>
</dbReference>
<evidence type="ECO:0000256" key="1">
    <source>
        <dbReference type="SAM" id="MobiDB-lite"/>
    </source>
</evidence>
<evidence type="ECO:0000313" key="3">
    <source>
        <dbReference type="Proteomes" id="UP000094819"/>
    </source>
</evidence>
<organism evidence="2 3">
    <name type="scientific">Cryptococcus wingfieldii CBS 7118</name>
    <dbReference type="NCBI Taxonomy" id="1295528"/>
    <lineage>
        <taxon>Eukaryota</taxon>
        <taxon>Fungi</taxon>
        <taxon>Dikarya</taxon>
        <taxon>Basidiomycota</taxon>
        <taxon>Agaricomycotina</taxon>
        <taxon>Tremellomycetes</taxon>
        <taxon>Tremellales</taxon>
        <taxon>Cryptococcaceae</taxon>
        <taxon>Cryptococcus</taxon>
    </lineage>
</organism>
<name>A0A1E3IER1_9TREE</name>
<keyword evidence="3" id="KW-1185">Reference proteome</keyword>
<dbReference type="Proteomes" id="UP000094819">
    <property type="component" value="Unassembled WGS sequence"/>
</dbReference>
<dbReference type="AlphaFoldDB" id="A0A1E3IER1"/>
<accession>A0A1E3IER1</accession>
<dbReference type="GeneID" id="30196293"/>
<feature type="region of interest" description="Disordered" evidence="1">
    <location>
        <begin position="63"/>
        <end position="118"/>
    </location>
</feature>